<feature type="domain" description="Sugar-binding" evidence="5">
    <location>
        <begin position="90"/>
        <end position="336"/>
    </location>
</feature>
<dbReference type="EMBL" id="SOAZ01000025">
    <property type="protein sequence ID" value="TDT50744.1"/>
    <property type="molecule type" value="Genomic_DNA"/>
</dbReference>
<evidence type="ECO:0000259" key="6">
    <source>
        <dbReference type="Pfam" id="PF21715"/>
    </source>
</evidence>
<dbReference type="PANTHER" id="PTHR34294">
    <property type="entry name" value="TRANSCRIPTIONAL REGULATOR-RELATED"/>
    <property type="match status" value="1"/>
</dbReference>
<dbReference type="PANTHER" id="PTHR34294:SF5">
    <property type="entry name" value="CENTRAL GLYCOLYTIC GENES REGULATOR"/>
    <property type="match status" value="1"/>
</dbReference>
<evidence type="ECO:0000313" key="7">
    <source>
        <dbReference type="EMBL" id="TDT50744.1"/>
    </source>
</evidence>
<keyword evidence="8" id="KW-1185">Reference proteome</keyword>
<evidence type="ECO:0000259" key="5">
    <source>
        <dbReference type="Pfam" id="PF04198"/>
    </source>
</evidence>
<keyword evidence="2" id="KW-0805">Transcription regulation</keyword>
<feature type="domain" description="CggR N-terminal DNA binding" evidence="6">
    <location>
        <begin position="19"/>
        <end position="88"/>
    </location>
</feature>
<evidence type="ECO:0000256" key="2">
    <source>
        <dbReference type="ARBA" id="ARBA00023015"/>
    </source>
</evidence>
<gene>
    <name evidence="7" type="ORF">EDD71_12534</name>
</gene>
<dbReference type="InterPro" id="IPR007324">
    <property type="entry name" value="Sugar-bd_dom_put"/>
</dbReference>
<dbReference type="Gene3D" id="1.10.10.10">
    <property type="entry name" value="Winged helix-like DNA-binding domain superfamily/Winged helix DNA-binding domain"/>
    <property type="match status" value="1"/>
</dbReference>
<dbReference type="InterPro" id="IPR036390">
    <property type="entry name" value="WH_DNA-bd_sf"/>
</dbReference>
<dbReference type="InterPro" id="IPR051054">
    <property type="entry name" value="SorC_transcr_regulators"/>
</dbReference>
<evidence type="ECO:0000256" key="1">
    <source>
        <dbReference type="ARBA" id="ARBA00010466"/>
    </source>
</evidence>
<organism evidence="7 8">
    <name type="scientific">Fonticella tunisiensis</name>
    <dbReference type="NCBI Taxonomy" id="1096341"/>
    <lineage>
        <taxon>Bacteria</taxon>
        <taxon>Bacillati</taxon>
        <taxon>Bacillota</taxon>
        <taxon>Clostridia</taxon>
        <taxon>Eubacteriales</taxon>
        <taxon>Clostridiaceae</taxon>
        <taxon>Fonticella</taxon>
    </lineage>
</organism>
<dbReference type="InterPro" id="IPR036388">
    <property type="entry name" value="WH-like_DNA-bd_sf"/>
</dbReference>
<evidence type="ECO:0000256" key="3">
    <source>
        <dbReference type="ARBA" id="ARBA00023125"/>
    </source>
</evidence>
<dbReference type="Proteomes" id="UP000295325">
    <property type="component" value="Unassembled WGS sequence"/>
</dbReference>
<dbReference type="OrthoDB" id="9793820at2"/>
<comment type="similarity">
    <text evidence="1">Belongs to the SorC transcriptional regulatory family.</text>
</comment>
<dbReference type="SUPFAM" id="SSF100950">
    <property type="entry name" value="NagB/RpiA/CoA transferase-like"/>
    <property type="match status" value="1"/>
</dbReference>
<dbReference type="RefSeq" id="WP_133629011.1">
    <property type="nucleotide sequence ID" value="NZ_SOAZ01000025.1"/>
</dbReference>
<dbReference type="GO" id="GO:0030246">
    <property type="term" value="F:carbohydrate binding"/>
    <property type="evidence" value="ECO:0007669"/>
    <property type="project" value="InterPro"/>
</dbReference>
<comment type="caution">
    <text evidence="7">The sequence shown here is derived from an EMBL/GenBank/DDBJ whole genome shotgun (WGS) entry which is preliminary data.</text>
</comment>
<evidence type="ECO:0000313" key="8">
    <source>
        <dbReference type="Proteomes" id="UP000295325"/>
    </source>
</evidence>
<dbReference type="Pfam" id="PF21715">
    <property type="entry name" value="CggR_N"/>
    <property type="match status" value="1"/>
</dbReference>
<accession>A0A4R7KA83</accession>
<reference evidence="7 8" key="1">
    <citation type="submission" date="2019-03" db="EMBL/GenBank/DDBJ databases">
        <title>Genomic Encyclopedia of Type Strains, Phase IV (KMG-IV): sequencing the most valuable type-strain genomes for metagenomic binning, comparative biology and taxonomic classification.</title>
        <authorList>
            <person name="Goeker M."/>
        </authorList>
    </citation>
    <scope>NUCLEOTIDE SEQUENCE [LARGE SCALE GENOMIC DNA]</scope>
    <source>
        <strain evidence="7 8">DSM 24455</strain>
    </source>
</reference>
<keyword evidence="4" id="KW-0804">Transcription</keyword>
<dbReference type="GO" id="GO:0003677">
    <property type="term" value="F:DNA binding"/>
    <property type="evidence" value="ECO:0007669"/>
    <property type="project" value="UniProtKB-KW"/>
</dbReference>
<dbReference type="Gene3D" id="3.40.50.1360">
    <property type="match status" value="1"/>
</dbReference>
<keyword evidence="3" id="KW-0238">DNA-binding</keyword>
<dbReference type="AlphaFoldDB" id="A0A4R7KA83"/>
<dbReference type="InterPro" id="IPR037171">
    <property type="entry name" value="NagB/RpiA_transferase-like"/>
</dbReference>
<proteinExistence type="inferred from homology"/>
<sequence>MKDMLMLQQKIIPEMLELLDKRYSILKNIYYNQPVGRRALSQELKLGERVVRTEVNFLKNQGLIEINSIGMMVTKEGENILERLEEMIHEINGLSNIEENLQRFLQIEKVMVIPGDLDKDSTVLKEMGRVAASYIKSIMRNDSVIALTGGTSVAQVVENFPRISRENVLVVPARGGIGREVETQASTLAAKLANKLGANHKLLHVPDNLSHEALETMMHEPGIMDTLKSISIADILIFGIGRADEMSRRRGLNDDDVKNLLSQGAVAEAFGYYFNRNGEIIFITPTMGLKFDDVKYIKNIIAIAGGKNKAEAIIATKTHNPHMVLVTDEGAAKEIIRIKENSVS</sequence>
<protein>
    <submittedName>
        <fullName evidence="7">Central glycolytic genes regulator</fullName>
    </submittedName>
</protein>
<dbReference type="SUPFAM" id="SSF46785">
    <property type="entry name" value="Winged helix' DNA-binding domain"/>
    <property type="match status" value="1"/>
</dbReference>
<evidence type="ECO:0000256" key="4">
    <source>
        <dbReference type="ARBA" id="ARBA00023163"/>
    </source>
</evidence>
<dbReference type="InterPro" id="IPR048715">
    <property type="entry name" value="CggR_N"/>
</dbReference>
<name>A0A4R7KA83_9CLOT</name>
<dbReference type="Pfam" id="PF04198">
    <property type="entry name" value="Sugar-bind"/>
    <property type="match status" value="1"/>
</dbReference>